<keyword evidence="4" id="KW-0175">Coiled coil</keyword>
<evidence type="ECO:0000256" key="1">
    <source>
        <dbReference type="ARBA" id="ARBA00023224"/>
    </source>
</evidence>
<keyword evidence="5" id="KW-0472">Membrane</keyword>
<keyword evidence="8" id="KW-1185">Reference proteome</keyword>
<feature type="transmembrane region" description="Helical" evidence="5">
    <location>
        <begin position="18"/>
        <end position="35"/>
    </location>
</feature>
<proteinExistence type="inferred from homology"/>
<evidence type="ECO:0000256" key="3">
    <source>
        <dbReference type="PROSITE-ProRule" id="PRU00284"/>
    </source>
</evidence>
<evidence type="ECO:0000256" key="2">
    <source>
        <dbReference type="ARBA" id="ARBA00029447"/>
    </source>
</evidence>
<feature type="transmembrane region" description="Helical" evidence="5">
    <location>
        <begin position="117"/>
        <end position="135"/>
    </location>
</feature>
<evidence type="ECO:0000259" key="6">
    <source>
        <dbReference type="PROSITE" id="PS50111"/>
    </source>
</evidence>
<name>A0ABV6LSB0_9BACI</name>
<feature type="domain" description="Methyl-accepting transducer" evidence="6">
    <location>
        <begin position="211"/>
        <end position="461"/>
    </location>
</feature>
<comment type="caution">
    <text evidence="7">The sequence shown here is derived from an EMBL/GenBank/DDBJ whole genome shotgun (WGS) entry which is preliminary data.</text>
</comment>
<dbReference type="PROSITE" id="PS50111">
    <property type="entry name" value="CHEMOTAXIS_TRANSDUC_2"/>
    <property type="match status" value="1"/>
</dbReference>
<keyword evidence="5" id="KW-1133">Transmembrane helix</keyword>
<keyword evidence="1 3" id="KW-0807">Transducer</keyword>
<feature type="coiled-coil region" evidence="4">
    <location>
        <begin position="432"/>
        <end position="477"/>
    </location>
</feature>
<evidence type="ECO:0000313" key="7">
    <source>
        <dbReference type="EMBL" id="MFC0525148.1"/>
    </source>
</evidence>
<accession>A0ABV6LSB0</accession>
<comment type="similarity">
    <text evidence="2">Belongs to the methyl-accepting chemotaxis (MCP) protein family.</text>
</comment>
<dbReference type="Proteomes" id="UP001589836">
    <property type="component" value="Unassembled WGS sequence"/>
</dbReference>
<keyword evidence="5" id="KW-0812">Transmembrane</keyword>
<dbReference type="Pfam" id="PF00015">
    <property type="entry name" value="MCPsignal"/>
    <property type="match status" value="1"/>
</dbReference>
<feature type="transmembrane region" description="Helical" evidence="5">
    <location>
        <begin position="147"/>
        <end position="166"/>
    </location>
</feature>
<feature type="transmembrane region" description="Helical" evidence="5">
    <location>
        <begin position="47"/>
        <end position="64"/>
    </location>
</feature>
<evidence type="ECO:0000256" key="5">
    <source>
        <dbReference type="SAM" id="Phobius"/>
    </source>
</evidence>
<dbReference type="PANTHER" id="PTHR32089:SF112">
    <property type="entry name" value="LYSOZYME-LIKE PROTEIN-RELATED"/>
    <property type="match status" value="1"/>
</dbReference>
<dbReference type="RefSeq" id="WP_377350035.1">
    <property type="nucleotide sequence ID" value="NZ_JBHLTP010000013.1"/>
</dbReference>
<sequence length="495" mass="54798">MDAVEETKRKDTIAKNKLMLGAFVTAMTAGVGYYIQEGNMTQVIVNGGQAVAMALVFVLVHYVWKKEHWFAYIAVPLPYLAGIFSMVQVGGSVKALLIFFFLAVFSAVPLKGRLFAVGYTLGFALVLASIFTSSGDQAQIMDQMANPYIMIYVLVGIMLSALMYLYNKQYKVFERYLYQSVEEARAKEEENTAMEKDLNVISTSIAEINQQIQSNLGAQSEMKIAVQEMASGSQTQSEQITSISSNAQGTMEAINEMHTSLHVLLEEVKTISTSSNEGQEKLRTLEEEMKALKRVINHLKETYTELTSKLQETNALTEDIKDITEQTNLLSLNASIEAARAGEAGKGFAVVAEEIRKLADVTANATIKITDNLNSLNSRNHAASEQLTESIDKINSSVTSTTEVVDIFIEVGKVLGHLEERMDNFQTMFNHVKEHSEDVETSTNELASIIEQSTASMEEVSATIEDLNEDNEKVSNYMNDITASAENLLQQRQTD</sequence>
<feature type="transmembrane region" description="Helical" evidence="5">
    <location>
        <begin position="69"/>
        <end position="87"/>
    </location>
</feature>
<protein>
    <submittedName>
        <fullName evidence="7">Methyl-accepting chemotaxis protein</fullName>
    </submittedName>
</protein>
<gene>
    <name evidence="7" type="ORF">ACFFGV_16325</name>
</gene>
<dbReference type="SUPFAM" id="SSF58104">
    <property type="entry name" value="Methyl-accepting chemotaxis protein (MCP) signaling domain"/>
    <property type="match status" value="1"/>
</dbReference>
<dbReference type="InterPro" id="IPR004089">
    <property type="entry name" value="MCPsignal_dom"/>
</dbReference>
<evidence type="ECO:0000256" key="4">
    <source>
        <dbReference type="SAM" id="Coils"/>
    </source>
</evidence>
<dbReference type="EMBL" id="JBHLTP010000013">
    <property type="protein sequence ID" value="MFC0525148.1"/>
    <property type="molecule type" value="Genomic_DNA"/>
</dbReference>
<feature type="coiled-coil region" evidence="4">
    <location>
        <begin position="275"/>
        <end position="316"/>
    </location>
</feature>
<organism evidence="7 8">
    <name type="scientific">Pontibacillus salicampi</name>
    <dbReference type="NCBI Taxonomy" id="1449801"/>
    <lineage>
        <taxon>Bacteria</taxon>
        <taxon>Bacillati</taxon>
        <taxon>Bacillota</taxon>
        <taxon>Bacilli</taxon>
        <taxon>Bacillales</taxon>
        <taxon>Bacillaceae</taxon>
        <taxon>Pontibacillus</taxon>
    </lineage>
</organism>
<dbReference type="InterPro" id="IPR004090">
    <property type="entry name" value="Chemotax_Me-accpt_rcpt"/>
</dbReference>
<reference evidence="7 8" key="1">
    <citation type="submission" date="2024-09" db="EMBL/GenBank/DDBJ databases">
        <authorList>
            <person name="Sun Q."/>
            <person name="Mori K."/>
        </authorList>
    </citation>
    <scope>NUCLEOTIDE SEQUENCE [LARGE SCALE GENOMIC DNA]</scope>
    <source>
        <strain evidence="7 8">NCAIM B.02529</strain>
    </source>
</reference>
<dbReference type="PANTHER" id="PTHR32089">
    <property type="entry name" value="METHYL-ACCEPTING CHEMOTAXIS PROTEIN MCPB"/>
    <property type="match status" value="1"/>
</dbReference>
<dbReference type="SMART" id="SM00283">
    <property type="entry name" value="MA"/>
    <property type="match status" value="1"/>
</dbReference>
<dbReference type="PRINTS" id="PR00260">
    <property type="entry name" value="CHEMTRNSDUCR"/>
</dbReference>
<evidence type="ECO:0000313" key="8">
    <source>
        <dbReference type="Proteomes" id="UP001589836"/>
    </source>
</evidence>
<dbReference type="Gene3D" id="1.10.287.950">
    <property type="entry name" value="Methyl-accepting chemotaxis protein"/>
    <property type="match status" value="1"/>
</dbReference>